<evidence type="ECO:0000313" key="2">
    <source>
        <dbReference type="Proteomes" id="UP000249260"/>
    </source>
</evidence>
<dbReference type="Proteomes" id="UP000249260">
    <property type="component" value="Unassembled WGS sequence"/>
</dbReference>
<evidence type="ECO:0000313" key="1">
    <source>
        <dbReference type="EMBL" id="RAP74965.1"/>
    </source>
</evidence>
<comment type="caution">
    <text evidence="1">The sequence shown here is derived from an EMBL/GenBank/DDBJ whole genome shotgun (WGS) entry which is preliminary data.</text>
</comment>
<proteinExistence type="predicted"/>
<dbReference type="EMBL" id="QLUW01000003">
    <property type="protein sequence ID" value="RAP74965.1"/>
    <property type="molecule type" value="Genomic_DNA"/>
</dbReference>
<gene>
    <name evidence="1" type="ORF">DL346_16335</name>
</gene>
<sequence>METNASALGSANTHGAIFEPKNGAYIGAYAELDPAVDNVKTARRFYTEGFPLSRNADMIKTY</sequence>
<organism evidence="1 2">
    <name type="scientific">Paenibacillus montanisoli</name>
    <dbReference type="NCBI Taxonomy" id="2081970"/>
    <lineage>
        <taxon>Bacteria</taxon>
        <taxon>Bacillati</taxon>
        <taxon>Bacillota</taxon>
        <taxon>Bacilli</taxon>
        <taxon>Bacillales</taxon>
        <taxon>Paenibacillaceae</taxon>
        <taxon>Paenibacillus</taxon>
    </lineage>
</organism>
<name>A0A328U246_9BACL</name>
<reference evidence="1 2" key="1">
    <citation type="submission" date="2018-06" db="EMBL/GenBank/DDBJ databases">
        <title>Paenibacillus montanisoli sp. nov., isolated from mountain area soil.</title>
        <authorList>
            <person name="Wu M."/>
        </authorList>
    </citation>
    <scope>NUCLEOTIDE SEQUENCE [LARGE SCALE GENOMIC DNA]</scope>
    <source>
        <strain evidence="1 2">RA17</strain>
    </source>
</reference>
<dbReference type="AlphaFoldDB" id="A0A328U246"/>
<keyword evidence="2" id="KW-1185">Reference proteome</keyword>
<dbReference type="OrthoDB" id="9802773at2"/>
<dbReference type="RefSeq" id="WP_112883229.1">
    <property type="nucleotide sequence ID" value="NZ_QLUW01000003.1"/>
</dbReference>
<protein>
    <submittedName>
        <fullName evidence="1">Uncharacterized protein</fullName>
    </submittedName>
</protein>
<accession>A0A328U246</accession>